<evidence type="ECO:0000313" key="2">
    <source>
        <dbReference type="EMBL" id="ULP52592.1"/>
    </source>
</evidence>
<accession>A0ABY3VDW5</accession>
<dbReference type="Proteomes" id="UP001055253">
    <property type="component" value="Chromosome"/>
</dbReference>
<evidence type="ECO:0000256" key="1">
    <source>
        <dbReference type="SAM" id="MobiDB-lite"/>
    </source>
</evidence>
<evidence type="ECO:0000313" key="3">
    <source>
        <dbReference type="Proteomes" id="UP001055253"/>
    </source>
</evidence>
<gene>
    <name evidence="2" type="ORF">MJO63_04720</name>
</gene>
<proteinExistence type="predicted"/>
<dbReference type="RefSeq" id="WP_011741852.1">
    <property type="nucleotide sequence ID" value="NZ_CABDUY010000282.1"/>
</dbReference>
<feature type="region of interest" description="Disordered" evidence="1">
    <location>
        <begin position="60"/>
        <end position="84"/>
    </location>
</feature>
<dbReference type="EMBL" id="CP092429">
    <property type="protein sequence ID" value="ULP52592.1"/>
    <property type="molecule type" value="Genomic_DNA"/>
</dbReference>
<keyword evidence="3" id="KW-1185">Reference proteome</keyword>
<feature type="compositionally biased region" description="Gly residues" evidence="1">
    <location>
        <begin position="74"/>
        <end position="84"/>
    </location>
</feature>
<protein>
    <submittedName>
        <fullName evidence="2">Uncharacterized protein</fullName>
    </submittedName>
</protein>
<reference evidence="2" key="1">
    <citation type="submission" date="2022-08" db="EMBL/GenBank/DDBJ databases">
        <title>Whole genome sequencing of non-tuberculosis mycobacteria type-strains.</title>
        <authorList>
            <person name="Igarashi Y."/>
            <person name="Osugi A."/>
            <person name="Mitarai S."/>
        </authorList>
    </citation>
    <scope>NUCLEOTIDE SEQUENCE</scope>
    <source>
        <strain evidence="2">ATCC 19423</strain>
    </source>
</reference>
<name>A0ABY3VDW5_MYCUL</name>
<sequence length="84" mass="8480">MGFLVESVTDVHGDGTVTVEAVDVVPGECEHFADAGAGGQQYVEDAQPVIPARGSAIRSTALPCSDPPPHLHGVVGGGGARFGR</sequence>
<organism evidence="2 3">
    <name type="scientific">Mycobacterium ulcerans</name>
    <dbReference type="NCBI Taxonomy" id="1809"/>
    <lineage>
        <taxon>Bacteria</taxon>
        <taxon>Bacillati</taxon>
        <taxon>Actinomycetota</taxon>
        <taxon>Actinomycetes</taxon>
        <taxon>Mycobacteriales</taxon>
        <taxon>Mycobacteriaceae</taxon>
        <taxon>Mycobacterium</taxon>
        <taxon>Mycobacterium ulcerans group</taxon>
    </lineage>
</organism>